<dbReference type="SUPFAM" id="SSF52402">
    <property type="entry name" value="Adenine nucleotide alpha hydrolases-like"/>
    <property type="match status" value="1"/>
</dbReference>
<dbReference type="PANTHER" id="PTHR43169">
    <property type="entry name" value="EXSB FAMILY PROTEIN"/>
    <property type="match status" value="1"/>
</dbReference>
<dbReference type="GO" id="GO:0016783">
    <property type="term" value="F:sulfurtransferase activity"/>
    <property type="evidence" value="ECO:0007669"/>
    <property type="project" value="InterPro"/>
</dbReference>
<keyword evidence="1" id="KW-0671">Queuosine biosynthesis</keyword>
<dbReference type="HOGENOM" id="CLU_061181_2_0_7"/>
<dbReference type="GO" id="GO:0008616">
    <property type="term" value="P:tRNA queuosine(34) biosynthetic process"/>
    <property type="evidence" value="ECO:0007669"/>
    <property type="project" value="UniProtKB-KW"/>
</dbReference>
<organism evidence="3 4">
    <name type="scientific">Maridesulfovibrio salexigens (strain ATCC 14822 / DSM 2638 / NCIMB 8403 / VKM B-1763)</name>
    <name type="common">Desulfovibrio salexigens</name>
    <dbReference type="NCBI Taxonomy" id="526222"/>
    <lineage>
        <taxon>Bacteria</taxon>
        <taxon>Pseudomonadati</taxon>
        <taxon>Thermodesulfobacteriota</taxon>
        <taxon>Desulfovibrionia</taxon>
        <taxon>Desulfovibrionales</taxon>
        <taxon>Desulfovibrionaceae</taxon>
        <taxon>Maridesulfovibrio</taxon>
    </lineage>
</organism>
<proteinExistence type="predicted"/>
<dbReference type="CDD" id="cd01990">
    <property type="entry name" value="LarE-like"/>
    <property type="match status" value="1"/>
</dbReference>
<gene>
    <name evidence="3" type="ordered locus">Desal_0486</name>
</gene>
<dbReference type="NCBIfam" id="TIGR00268">
    <property type="entry name" value="ATP-dependent sacrificial sulfur transferase LarE"/>
    <property type="match status" value="1"/>
</dbReference>
<dbReference type="RefSeq" id="WP_015850372.1">
    <property type="nucleotide sequence ID" value="NC_012881.1"/>
</dbReference>
<accession>C6BXJ5</accession>
<dbReference type="KEGG" id="dsa:Desal_0486"/>
<keyword evidence="4" id="KW-1185">Reference proteome</keyword>
<dbReference type="STRING" id="526222.Desal_0486"/>
<protein>
    <submittedName>
        <fullName evidence="3">ExsB family protein</fullName>
    </submittedName>
</protein>
<dbReference type="eggNOG" id="COG1606">
    <property type="taxonomic scope" value="Bacteria"/>
</dbReference>
<dbReference type="InterPro" id="IPR018317">
    <property type="entry name" value="QueC"/>
</dbReference>
<dbReference type="PANTHER" id="PTHR43169:SF2">
    <property type="entry name" value="NAD_GMP SYNTHASE DOMAIN-CONTAINING PROTEIN"/>
    <property type="match status" value="1"/>
</dbReference>
<evidence type="ECO:0000256" key="1">
    <source>
        <dbReference type="ARBA" id="ARBA00022785"/>
    </source>
</evidence>
<reference evidence="3 4" key="1">
    <citation type="submission" date="2009-06" db="EMBL/GenBank/DDBJ databases">
        <title>Complete sequence of Desulfovibrio salexigens DSM 2638.</title>
        <authorList>
            <consortium name="US DOE Joint Genome Institute"/>
            <person name="Lucas S."/>
            <person name="Copeland A."/>
            <person name="Lapidus A."/>
            <person name="Glavina del Rio T."/>
            <person name="Tice H."/>
            <person name="Bruce D."/>
            <person name="Goodwin L."/>
            <person name="Pitluck S."/>
            <person name="Munk A.C."/>
            <person name="Brettin T."/>
            <person name="Detter J.C."/>
            <person name="Han C."/>
            <person name="Tapia R."/>
            <person name="Larimer F."/>
            <person name="Land M."/>
            <person name="Hauser L."/>
            <person name="Kyrpides N."/>
            <person name="Anderson I."/>
            <person name="Wall J.D."/>
            <person name="Arkin A.P."/>
            <person name="Dehal P."/>
            <person name="Chivian D."/>
            <person name="Giles B."/>
            <person name="Hazen T.C."/>
        </authorList>
    </citation>
    <scope>NUCLEOTIDE SEQUENCE [LARGE SCALE GENOMIC DNA]</scope>
    <source>
        <strain evidence="4">ATCC 14822 / DSM 2638 / NCIMB 8403 / VKM B-1763</strain>
    </source>
</reference>
<dbReference type="PIRSF" id="PIRSF006661">
    <property type="entry name" value="PP-lp_UCP006661"/>
    <property type="match status" value="1"/>
</dbReference>
<dbReference type="InterPro" id="IPR014729">
    <property type="entry name" value="Rossmann-like_a/b/a_fold"/>
</dbReference>
<dbReference type="Proteomes" id="UP000002601">
    <property type="component" value="Chromosome"/>
</dbReference>
<dbReference type="InterPro" id="IPR052188">
    <property type="entry name" value="Ni-pincer_cofactor_biosynth"/>
</dbReference>
<name>C6BXJ5_MARSD</name>
<dbReference type="EMBL" id="CP001649">
    <property type="protein sequence ID" value="ACS78553.1"/>
    <property type="molecule type" value="Genomic_DNA"/>
</dbReference>
<dbReference type="InterPro" id="IPR005232">
    <property type="entry name" value="LarE"/>
</dbReference>
<feature type="active site" description="Nucleophile and sulfur donor" evidence="2">
    <location>
        <position position="174"/>
    </location>
</feature>
<evidence type="ECO:0000313" key="3">
    <source>
        <dbReference type="EMBL" id="ACS78553.1"/>
    </source>
</evidence>
<evidence type="ECO:0000256" key="2">
    <source>
        <dbReference type="PIRSR" id="PIRSR006661-1"/>
    </source>
</evidence>
<evidence type="ECO:0000313" key="4">
    <source>
        <dbReference type="Proteomes" id="UP000002601"/>
    </source>
</evidence>
<sequence>MDRLALKYKTLLGILAETGGAVIAFSGGVDSTLLLHTAKEALGDKAIAASISTPYVPQWEQGEAKEFAEQMEVKHVVVDMGFPEELRMNPPEHCYTCKNILFSKLLEIAQENDIEHVLEGTNIDDLSDYRPGIKALRELEIRSPFVEAELTKQEIRDISRRFNLPTWNKPSFACLLSRMPVDVEVTDLALQQVEQAEVFLMKIGFPAVRVRHHGEVARIEVPADKIQDVINANEIHGINNKLKEFGYRHVTLDLGGYKMGSLNKNSKIN</sequence>
<dbReference type="OrthoDB" id="9776919at2"/>
<dbReference type="Pfam" id="PF06508">
    <property type="entry name" value="QueC"/>
    <property type="match status" value="1"/>
</dbReference>
<dbReference type="Gene3D" id="3.40.50.620">
    <property type="entry name" value="HUPs"/>
    <property type="match status" value="1"/>
</dbReference>
<dbReference type="AlphaFoldDB" id="C6BXJ5"/>